<protein>
    <recommendedName>
        <fullName evidence="5">Methyltransferase</fullName>
    </recommendedName>
</protein>
<gene>
    <name evidence="3" type="ORF">PPNO1_LOCUS5358</name>
</gene>
<evidence type="ECO:0000256" key="1">
    <source>
        <dbReference type="ARBA" id="ARBA00038158"/>
    </source>
</evidence>
<reference evidence="3" key="1">
    <citation type="submission" date="2022-11" db="EMBL/GenBank/DDBJ databases">
        <authorList>
            <person name="Scott C."/>
            <person name="Bruce N."/>
        </authorList>
    </citation>
    <scope>NUCLEOTIDE SEQUENCE</scope>
</reference>
<comment type="caution">
    <text evidence="3">The sequence shown here is derived from an EMBL/GenBank/DDBJ whole genome shotgun (WGS) entry which is preliminary data.</text>
</comment>
<evidence type="ECO:0008006" key="5">
    <source>
        <dbReference type="Google" id="ProtNLM"/>
    </source>
</evidence>
<evidence type="ECO:0000313" key="3">
    <source>
        <dbReference type="EMBL" id="CAI4215651.1"/>
    </source>
</evidence>
<comment type="similarity">
    <text evidence="1">Belongs to the methyltransferase superfamily. LaeA methyltransferase family.</text>
</comment>
<dbReference type="OrthoDB" id="2013972at2759"/>
<evidence type="ECO:0000256" key="2">
    <source>
        <dbReference type="SAM" id="MobiDB-lite"/>
    </source>
</evidence>
<organism evidence="3 4">
    <name type="scientific">Parascedosporium putredinis</name>
    <dbReference type="NCBI Taxonomy" id="1442378"/>
    <lineage>
        <taxon>Eukaryota</taxon>
        <taxon>Fungi</taxon>
        <taxon>Dikarya</taxon>
        <taxon>Ascomycota</taxon>
        <taxon>Pezizomycotina</taxon>
        <taxon>Sordariomycetes</taxon>
        <taxon>Hypocreomycetidae</taxon>
        <taxon>Microascales</taxon>
        <taxon>Microascaceae</taxon>
        <taxon>Parascedosporium</taxon>
    </lineage>
</organism>
<dbReference type="InterPro" id="IPR029063">
    <property type="entry name" value="SAM-dependent_MTases_sf"/>
</dbReference>
<dbReference type="EMBL" id="CALLCH030000012">
    <property type="protein sequence ID" value="CAI4215651.1"/>
    <property type="molecule type" value="Genomic_DNA"/>
</dbReference>
<dbReference type="PANTHER" id="PTHR43591:SF102">
    <property type="entry name" value="S-ADENOSYL-L-METHIONINE-DEPENDENT METHYLTRANSFERASE"/>
    <property type="match status" value="1"/>
</dbReference>
<evidence type="ECO:0000313" key="4">
    <source>
        <dbReference type="Proteomes" id="UP000838763"/>
    </source>
</evidence>
<proteinExistence type="inferred from homology"/>
<sequence>MPSSPIEEASGPLAADTFDDGDSAISNPVSAGLTSLRSSVLRFQEENGRTYHNMSSGKYYLPNDERENERLDLTHNLWLLSLRGELGLSPKAMQGAKRVLDAGTGTGIWAIEYADQHPESEVIGVDLSPIQPSLVPPNCAFEIDDLEKEWTWSQQFDLIFSRYMTGCLAEPEDFVKKAFNNLEPGGYLEMQDILLPYESDDGTLTEDNPLRHISQLCVDAGNAAGRPFTLPLKYKRYLEDAGFVDVVERQLKWPLNTWPKDKHYKEIGAWTQENLHSGIEGILVALFTRYLGWTQDQVTLAALKFRTALKDRNTHGYIPIYVVYGRKPEEPESS</sequence>
<dbReference type="Gene3D" id="3.40.50.150">
    <property type="entry name" value="Vaccinia Virus protein VP39"/>
    <property type="match status" value="1"/>
</dbReference>
<dbReference type="PANTHER" id="PTHR43591">
    <property type="entry name" value="METHYLTRANSFERASE"/>
    <property type="match status" value="1"/>
</dbReference>
<name>A0A9P1MBK6_9PEZI</name>
<dbReference type="CDD" id="cd02440">
    <property type="entry name" value="AdoMet_MTases"/>
    <property type="match status" value="1"/>
</dbReference>
<dbReference type="GO" id="GO:0008168">
    <property type="term" value="F:methyltransferase activity"/>
    <property type="evidence" value="ECO:0007669"/>
    <property type="project" value="TreeGrafter"/>
</dbReference>
<accession>A0A9P1MBK6</accession>
<dbReference type="AlphaFoldDB" id="A0A9P1MBK6"/>
<keyword evidence="4" id="KW-1185">Reference proteome</keyword>
<feature type="region of interest" description="Disordered" evidence="2">
    <location>
        <begin position="1"/>
        <end position="21"/>
    </location>
</feature>
<dbReference type="Proteomes" id="UP000838763">
    <property type="component" value="Unassembled WGS sequence"/>
</dbReference>
<dbReference type="Pfam" id="PF13489">
    <property type="entry name" value="Methyltransf_23"/>
    <property type="match status" value="1"/>
</dbReference>
<dbReference type="SUPFAM" id="SSF53335">
    <property type="entry name" value="S-adenosyl-L-methionine-dependent methyltransferases"/>
    <property type="match status" value="1"/>
</dbReference>